<dbReference type="AlphaFoldDB" id="A0A1F6A2X1"/>
<gene>
    <name evidence="9" type="primary">secE</name>
    <name evidence="10" type="ORF">A3D78_07550</name>
</gene>
<keyword evidence="2 9" id="KW-0813">Transport</keyword>
<dbReference type="GO" id="GO:0009306">
    <property type="term" value="P:protein secretion"/>
    <property type="evidence" value="ECO:0007669"/>
    <property type="project" value="UniProtKB-UniRule"/>
</dbReference>
<organism evidence="10 11">
    <name type="scientific">Candidatus Gottesmanbacteria bacterium RIFCSPHIGHO2_02_FULL_39_14</name>
    <dbReference type="NCBI Taxonomy" id="1798383"/>
    <lineage>
        <taxon>Bacteria</taxon>
        <taxon>Candidatus Gottesmaniibacteriota</taxon>
    </lineage>
</organism>
<dbReference type="EMBL" id="MFJM01000008">
    <property type="protein sequence ID" value="OGG19023.1"/>
    <property type="molecule type" value="Genomic_DNA"/>
</dbReference>
<evidence type="ECO:0000313" key="10">
    <source>
        <dbReference type="EMBL" id="OGG19023.1"/>
    </source>
</evidence>
<protein>
    <recommendedName>
        <fullName evidence="9">Protein translocase subunit SecE</fullName>
    </recommendedName>
</protein>
<evidence type="ECO:0000256" key="4">
    <source>
        <dbReference type="ARBA" id="ARBA00022692"/>
    </source>
</evidence>
<name>A0A1F6A2X1_9BACT</name>
<dbReference type="Gene3D" id="1.20.5.1030">
    <property type="entry name" value="Preprotein translocase secy subunit"/>
    <property type="match status" value="1"/>
</dbReference>
<keyword evidence="5 9" id="KW-0653">Protein transport</keyword>
<evidence type="ECO:0000256" key="9">
    <source>
        <dbReference type="HAMAP-Rule" id="MF_00422"/>
    </source>
</evidence>
<proteinExistence type="inferred from homology"/>
<dbReference type="GO" id="GO:0065002">
    <property type="term" value="P:intracellular protein transmembrane transport"/>
    <property type="evidence" value="ECO:0007669"/>
    <property type="project" value="UniProtKB-UniRule"/>
</dbReference>
<accession>A0A1F6A2X1</accession>
<feature type="transmembrane region" description="Helical" evidence="9">
    <location>
        <begin position="34"/>
        <end position="55"/>
    </location>
</feature>
<dbReference type="PROSITE" id="PS01067">
    <property type="entry name" value="SECE_SEC61G"/>
    <property type="match status" value="1"/>
</dbReference>
<keyword evidence="7 9" id="KW-0811">Translocation</keyword>
<comment type="function">
    <text evidence="9">Essential subunit of the Sec protein translocation channel SecYEG. Clamps together the 2 halves of SecY. May contact the channel plug during translocation.</text>
</comment>
<dbReference type="HAMAP" id="MF_00422">
    <property type="entry name" value="SecE"/>
    <property type="match status" value="1"/>
</dbReference>
<keyword evidence="3 9" id="KW-1003">Cell membrane</keyword>
<evidence type="ECO:0000256" key="6">
    <source>
        <dbReference type="ARBA" id="ARBA00022989"/>
    </source>
</evidence>
<dbReference type="GO" id="GO:0006605">
    <property type="term" value="P:protein targeting"/>
    <property type="evidence" value="ECO:0007669"/>
    <property type="project" value="UniProtKB-UniRule"/>
</dbReference>
<evidence type="ECO:0000256" key="2">
    <source>
        <dbReference type="ARBA" id="ARBA00022448"/>
    </source>
</evidence>
<keyword evidence="8 9" id="KW-0472">Membrane</keyword>
<comment type="subcellular location">
    <subcellularLocation>
        <location evidence="9">Cell membrane</location>
        <topology evidence="9">Single-pass membrane protein</topology>
    </subcellularLocation>
    <subcellularLocation>
        <location evidence="1">Membrane</location>
    </subcellularLocation>
</comment>
<evidence type="ECO:0000256" key="3">
    <source>
        <dbReference type="ARBA" id="ARBA00022475"/>
    </source>
</evidence>
<comment type="caution">
    <text evidence="10">The sequence shown here is derived from an EMBL/GenBank/DDBJ whole genome shotgun (WGS) entry which is preliminary data.</text>
</comment>
<dbReference type="Proteomes" id="UP000176253">
    <property type="component" value="Unassembled WGS sequence"/>
</dbReference>
<evidence type="ECO:0000256" key="8">
    <source>
        <dbReference type="ARBA" id="ARBA00023136"/>
    </source>
</evidence>
<dbReference type="NCBIfam" id="TIGR00964">
    <property type="entry name" value="secE_bact"/>
    <property type="match status" value="1"/>
</dbReference>
<dbReference type="InterPro" id="IPR038379">
    <property type="entry name" value="SecE_sf"/>
</dbReference>
<comment type="subunit">
    <text evidence="9">Component of the Sec protein translocase complex. Heterotrimer consisting of SecY, SecE and SecG subunits. The heterotrimers can form oligomers, although 1 heterotrimer is thought to be able to translocate proteins. Interacts with the ribosome. Interacts with SecDF, and other proteins may be involved. Interacts with SecA.</text>
</comment>
<comment type="similarity">
    <text evidence="9">Belongs to the SecE/SEC61-gamma family.</text>
</comment>
<dbReference type="GO" id="GO:0008320">
    <property type="term" value="F:protein transmembrane transporter activity"/>
    <property type="evidence" value="ECO:0007669"/>
    <property type="project" value="UniProtKB-UniRule"/>
</dbReference>
<keyword evidence="6 9" id="KW-1133">Transmembrane helix</keyword>
<dbReference type="STRING" id="1798383.A3D78_07550"/>
<sequence length="64" mass="7161">MRPDFRGGPVIFLKEVKSELAKVTWPTRDQVIKLTIVVVVVSFIIGLYIGGLDLIMTKITALFL</sequence>
<dbReference type="PANTHER" id="PTHR33910">
    <property type="entry name" value="PROTEIN TRANSLOCASE SUBUNIT SECE"/>
    <property type="match status" value="1"/>
</dbReference>
<evidence type="ECO:0000256" key="5">
    <source>
        <dbReference type="ARBA" id="ARBA00022927"/>
    </source>
</evidence>
<dbReference type="GO" id="GO:0005886">
    <property type="term" value="C:plasma membrane"/>
    <property type="evidence" value="ECO:0007669"/>
    <property type="project" value="UniProtKB-SubCell"/>
</dbReference>
<dbReference type="InterPro" id="IPR005807">
    <property type="entry name" value="SecE_bac"/>
</dbReference>
<keyword evidence="4 9" id="KW-0812">Transmembrane</keyword>
<reference evidence="10 11" key="1">
    <citation type="journal article" date="2016" name="Nat. Commun.">
        <title>Thousands of microbial genomes shed light on interconnected biogeochemical processes in an aquifer system.</title>
        <authorList>
            <person name="Anantharaman K."/>
            <person name="Brown C.T."/>
            <person name="Hug L.A."/>
            <person name="Sharon I."/>
            <person name="Castelle C.J."/>
            <person name="Probst A.J."/>
            <person name="Thomas B.C."/>
            <person name="Singh A."/>
            <person name="Wilkins M.J."/>
            <person name="Karaoz U."/>
            <person name="Brodie E.L."/>
            <person name="Williams K.H."/>
            <person name="Hubbard S.S."/>
            <person name="Banfield J.F."/>
        </authorList>
    </citation>
    <scope>NUCLEOTIDE SEQUENCE [LARGE SCALE GENOMIC DNA]</scope>
</reference>
<evidence type="ECO:0000256" key="7">
    <source>
        <dbReference type="ARBA" id="ARBA00023010"/>
    </source>
</evidence>
<dbReference type="PANTHER" id="PTHR33910:SF1">
    <property type="entry name" value="PROTEIN TRANSLOCASE SUBUNIT SECE"/>
    <property type="match status" value="1"/>
</dbReference>
<dbReference type="InterPro" id="IPR001901">
    <property type="entry name" value="Translocase_SecE/Sec61-g"/>
</dbReference>
<evidence type="ECO:0000313" key="11">
    <source>
        <dbReference type="Proteomes" id="UP000176253"/>
    </source>
</evidence>
<evidence type="ECO:0000256" key="1">
    <source>
        <dbReference type="ARBA" id="ARBA00004370"/>
    </source>
</evidence>
<dbReference type="GO" id="GO:0043952">
    <property type="term" value="P:protein transport by the Sec complex"/>
    <property type="evidence" value="ECO:0007669"/>
    <property type="project" value="UniProtKB-UniRule"/>
</dbReference>
<dbReference type="Pfam" id="PF00584">
    <property type="entry name" value="SecE"/>
    <property type="match status" value="1"/>
</dbReference>